<reference evidence="2 3" key="1">
    <citation type="submission" date="2017-12" db="EMBL/GenBank/DDBJ databases">
        <title>Gene loss provides genomic basis for host adaptation in cereal stripe rust fungi.</title>
        <authorList>
            <person name="Xia C."/>
        </authorList>
    </citation>
    <scope>NUCLEOTIDE SEQUENCE [LARGE SCALE GENOMIC DNA]</scope>
    <source>
        <strain evidence="2 3">93TX-2</strain>
    </source>
</reference>
<keyword evidence="3" id="KW-1185">Reference proteome</keyword>
<feature type="region of interest" description="Disordered" evidence="1">
    <location>
        <begin position="73"/>
        <end position="93"/>
    </location>
</feature>
<accession>A0A2S4UX53</accession>
<name>A0A2S4UX53_9BASI</name>
<dbReference type="VEuPathDB" id="FungiDB:PSHT_12331"/>
<dbReference type="Proteomes" id="UP000238274">
    <property type="component" value="Unassembled WGS sequence"/>
</dbReference>
<comment type="caution">
    <text evidence="2">The sequence shown here is derived from an EMBL/GenBank/DDBJ whole genome shotgun (WGS) entry which is preliminary data.</text>
</comment>
<dbReference type="EMBL" id="PKSM01000224">
    <property type="protein sequence ID" value="POW01847.1"/>
    <property type="molecule type" value="Genomic_DNA"/>
</dbReference>
<sequence>MFVSTKMTVDHTTSPLGLNPATRDPILIPSGGSLKQSDIICPSGAVRLESFWHGPSESFPFTGRDKAHSFEMTDTPRAARNKSDPQEKVADSTDRLQDIEKKWLCLLQPLPRRKKPRRKMMRPARHPWSLGTTLLLISYSKYSISFPPVLPLAAAESSEIGDLLRREPEFSCHEFEDFEPTFDFQPISPRWEKAPEISDDFFDELDTWYGTLNADRLKPSNRYMGHSNEEFN</sequence>
<dbReference type="AlphaFoldDB" id="A0A2S4UX53"/>
<evidence type="ECO:0000256" key="1">
    <source>
        <dbReference type="SAM" id="MobiDB-lite"/>
    </source>
</evidence>
<reference evidence="3" key="2">
    <citation type="journal article" date="2018" name="BMC Genomics">
        <title>Genomic insights into host adaptation between the wheat stripe rust pathogen (Puccinia striiformis f. sp. tritici) and the barley stripe rust pathogen (Puccinia striiformis f. sp. hordei).</title>
        <authorList>
            <person name="Xia C."/>
            <person name="Wang M."/>
            <person name="Yin C."/>
            <person name="Cornejo O.E."/>
            <person name="Hulbert S.H."/>
            <person name="Chen X."/>
        </authorList>
    </citation>
    <scope>NUCLEOTIDE SEQUENCE [LARGE SCALE GENOMIC DNA]</scope>
    <source>
        <strain evidence="3">93TX-2</strain>
    </source>
</reference>
<protein>
    <submittedName>
        <fullName evidence="2">Uncharacterized protein</fullName>
    </submittedName>
</protein>
<feature type="compositionally biased region" description="Basic and acidic residues" evidence="1">
    <location>
        <begin position="81"/>
        <end position="93"/>
    </location>
</feature>
<evidence type="ECO:0000313" key="3">
    <source>
        <dbReference type="Proteomes" id="UP000238274"/>
    </source>
</evidence>
<proteinExistence type="predicted"/>
<evidence type="ECO:0000313" key="2">
    <source>
        <dbReference type="EMBL" id="POW01847.1"/>
    </source>
</evidence>
<gene>
    <name evidence="2" type="ORF">PSHT_12331</name>
</gene>
<reference evidence="3" key="3">
    <citation type="journal article" date="2018" name="Mol. Plant Microbe Interact.">
        <title>Genome sequence resources for the wheat stripe rust pathogen (Puccinia striiformis f. sp. tritici) and the barley stripe rust pathogen (Puccinia striiformis f. sp. hordei).</title>
        <authorList>
            <person name="Xia C."/>
            <person name="Wang M."/>
            <person name="Yin C."/>
            <person name="Cornejo O.E."/>
            <person name="Hulbert S.H."/>
            <person name="Chen X."/>
        </authorList>
    </citation>
    <scope>NUCLEOTIDE SEQUENCE [LARGE SCALE GENOMIC DNA]</scope>
    <source>
        <strain evidence="3">93TX-2</strain>
    </source>
</reference>
<organism evidence="2 3">
    <name type="scientific">Puccinia striiformis</name>
    <dbReference type="NCBI Taxonomy" id="27350"/>
    <lineage>
        <taxon>Eukaryota</taxon>
        <taxon>Fungi</taxon>
        <taxon>Dikarya</taxon>
        <taxon>Basidiomycota</taxon>
        <taxon>Pucciniomycotina</taxon>
        <taxon>Pucciniomycetes</taxon>
        <taxon>Pucciniales</taxon>
        <taxon>Pucciniaceae</taxon>
        <taxon>Puccinia</taxon>
    </lineage>
</organism>
<dbReference type="VEuPathDB" id="FungiDB:PSTT_04434"/>